<dbReference type="AlphaFoldDB" id="A0A378Y7K0"/>
<proteinExistence type="predicted"/>
<dbReference type="Proteomes" id="UP000255467">
    <property type="component" value="Unassembled WGS sequence"/>
</dbReference>
<evidence type="ECO:0000313" key="2">
    <source>
        <dbReference type="Proteomes" id="UP000255467"/>
    </source>
</evidence>
<dbReference type="EMBL" id="UGRY01000002">
    <property type="protein sequence ID" value="SUA72838.1"/>
    <property type="molecule type" value="Genomic_DNA"/>
</dbReference>
<evidence type="ECO:0000313" key="1">
    <source>
        <dbReference type="EMBL" id="SUA72838.1"/>
    </source>
</evidence>
<protein>
    <submittedName>
        <fullName evidence="1">Uncharacterized protein</fullName>
    </submittedName>
</protein>
<name>A0A378Y7K0_9NOCA</name>
<keyword evidence="2" id="KW-1185">Reference proteome</keyword>
<accession>A0A378Y7K0</accession>
<sequence>MGYESALALIQLGTVLFGSGSLGRLATWIGMSPIPLRLIGGPVFGTEGAR</sequence>
<reference evidence="1 2" key="1">
    <citation type="submission" date="2018-06" db="EMBL/GenBank/DDBJ databases">
        <authorList>
            <consortium name="Pathogen Informatics"/>
            <person name="Doyle S."/>
        </authorList>
    </citation>
    <scope>NUCLEOTIDE SEQUENCE [LARGE SCALE GENOMIC DNA]</scope>
    <source>
        <strain evidence="1 2">NCTC1934</strain>
    </source>
</reference>
<gene>
    <name evidence="1" type="ORF">NCTC1934_00268</name>
</gene>
<organism evidence="1 2">
    <name type="scientific">Nocardia otitidiscaviarum</name>
    <dbReference type="NCBI Taxonomy" id="1823"/>
    <lineage>
        <taxon>Bacteria</taxon>
        <taxon>Bacillati</taxon>
        <taxon>Actinomycetota</taxon>
        <taxon>Actinomycetes</taxon>
        <taxon>Mycobacteriales</taxon>
        <taxon>Nocardiaceae</taxon>
        <taxon>Nocardia</taxon>
    </lineage>
</organism>